<dbReference type="AlphaFoldDB" id="A0AAP0IVG0"/>
<dbReference type="Proteomes" id="UP001420932">
    <property type="component" value="Unassembled WGS sequence"/>
</dbReference>
<proteinExistence type="predicted"/>
<comment type="caution">
    <text evidence="1">The sequence shown here is derived from an EMBL/GenBank/DDBJ whole genome shotgun (WGS) entry which is preliminary data.</text>
</comment>
<organism evidence="1 2">
    <name type="scientific">Stephania yunnanensis</name>
    <dbReference type="NCBI Taxonomy" id="152371"/>
    <lineage>
        <taxon>Eukaryota</taxon>
        <taxon>Viridiplantae</taxon>
        <taxon>Streptophyta</taxon>
        <taxon>Embryophyta</taxon>
        <taxon>Tracheophyta</taxon>
        <taxon>Spermatophyta</taxon>
        <taxon>Magnoliopsida</taxon>
        <taxon>Ranunculales</taxon>
        <taxon>Menispermaceae</taxon>
        <taxon>Menispermoideae</taxon>
        <taxon>Cissampelideae</taxon>
        <taxon>Stephania</taxon>
    </lineage>
</organism>
<accession>A0AAP0IVG0</accession>
<name>A0AAP0IVG0_9MAGN</name>
<reference evidence="1 2" key="1">
    <citation type="submission" date="2024-01" db="EMBL/GenBank/DDBJ databases">
        <title>Genome assemblies of Stephania.</title>
        <authorList>
            <person name="Yang L."/>
        </authorList>
    </citation>
    <scope>NUCLEOTIDE SEQUENCE [LARGE SCALE GENOMIC DNA]</scope>
    <source>
        <strain evidence="1">YNDBR</strain>
        <tissue evidence="1">Leaf</tissue>
    </source>
</reference>
<keyword evidence="2" id="KW-1185">Reference proteome</keyword>
<evidence type="ECO:0000313" key="1">
    <source>
        <dbReference type="EMBL" id="KAK9121638.1"/>
    </source>
</evidence>
<protein>
    <submittedName>
        <fullName evidence="1">Uncharacterized protein</fullName>
    </submittedName>
</protein>
<evidence type="ECO:0000313" key="2">
    <source>
        <dbReference type="Proteomes" id="UP001420932"/>
    </source>
</evidence>
<dbReference type="EMBL" id="JBBNAF010000008">
    <property type="protein sequence ID" value="KAK9121638.1"/>
    <property type="molecule type" value="Genomic_DNA"/>
</dbReference>
<gene>
    <name evidence="1" type="ORF">Syun_019255</name>
</gene>
<sequence>MIMKLSISKVGVFAMKMLDEFLLNKAVRTISIKNKASVDTRLVPTECLGCHYITFSVSKISKKRLFTYLLVS</sequence>